<gene>
    <name evidence="5" type="ORF">D0466_12195</name>
</gene>
<name>A0A372LCA2_9BACI</name>
<dbReference type="OrthoDB" id="9782299at2"/>
<dbReference type="GO" id="GO:0003700">
    <property type="term" value="F:DNA-binding transcription factor activity"/>
    <property type="evidence" value="ECO:0007669"/>
    <property type="project" value="InterPro"/>
</dbReference>
<dbReference type="AlphaFoldDB" id="A0A372LCA2"/>
<dbReference type="PROSITE" id="PS50949">
    <property type="entry name" value="HTH_GNTR"/>
    <property type="match status" value="1"/>
</dbReference>
<dbReference type="SMART" id="SM00345">
    <property type="entry name" value="HTH_GNTR"/>
    <property type="match status" value="1"/>
</dbReference>
<dbReference type="PANTHER" id="PTHR43537">
    <property type="entry name" value="TRANSCRIPTIONAL REGULATOR, GNTR FAMILY"/>
    <property type="match status" value="1"/>
</dbReference>
<proteinExistence type="predicted"/>
<accession>A0A372LCA2</accession>
<organism evidence="5 6">
    <name type="scientific">Peribacillus glennii</name>
    <dbReference type="NCBI Taxonomy" id="2303991"/>
    <lineage>
        <taxon>Bacteria</taxon>
        <taxon>Bacillati</taxon>
        <taxon>Bacillota</taxon>
        <taxon>Bacilli</taxon>
        <taxon>Bacillales</taxon>
        <taxon>Bacillaceae</taxon>
        <taxon>Peribacillus</taxon>
    </lineage>
</organism>
<dbReference type="RefSeq" id="WP_117322851.1">
    <property type="nucleotide sequence ID" value="NZ_QVTD01000006.1"/>
</dbReference>
<comment type="caution">
    <text evidence="5">The sequence shown here is derived from an EMBL/GenBank/DDBJ whole genome shotgun (WGS) entry which is preliminary data.</text>
</comment>
<dbReference type="EMBL" id="QVTD01000006">
    <property type="protein sequence ID" value="RFU63486.1"/>
    <property type="molecule type" value="Genomic_DNA"/>
</dbReference>
<sequence>MAFKRIKPKKIYEIVAEHLYESIKKGELPPGTKLDSIEQLALNFQVGRSAIREALSALRSMGLVEMRHGEGTYVKQFDPSLIAIPLSNAILMNSEDIAHLFEVRKILETGAAAAAAENGSCQDIKDIEKALRAMKSAKENRAMGEKADLSFHLAIAKASKNPLLATLTNQVADMMAAAIRETILLYSTEALYQEHAAIYEAIKDKNGSGARNAMSLHLSNVEVTLLDSLAEQ</sequence>
<dbReference type="Gene3D" id="1.20.120.530">
    <property type="entry name" value="GntR ligand-binding domain-like"/>
    <property type="match status" value="1"/>
</dbReference>
<evidence type="ECO:0000256" key="2">
    <source>
        <dbReference type="ARBA" id="ARBA00023125"/>
    </source>
</evidence>
<dbReference type="SUPFAM" id="SSF46785">
    <property type="entry name" value="Winged helix' DNA-binding domain"/>
    <property type="match status" value="1"/>
</dbReference>
<keyword evidence="6" id="KW-1185">Reference proteome</keyword>
<dbReference type="InterPro" id="IPR011711">
    <property type="entry name" value="GntR_C"/>
</dbReference>
<dbReference type="Gene3D" id="1.10.10.10">
    <property type="entry name" value="Winged helix-like DNA-binding domain superfamily/Winged helix DNA-binding domain"/>
    <property type="match status" value="1"/>
</dbReference>
<feature type="domain" description="HTH gntR-type" evidence="4">
    <location>
        <begin position="9"/>
        <end position="77"/>
    </location>
</feature>
<evidence type="ECO:0000313" key="5">
    <source>
        <dbReference type="EMBL" id="RFU63486.1"/>
    </source>
</evidence>
<dbReference type="InterPro" id="IPR000524">
    <property type="entry name" value="Tscrpt_reg_HTH_GntR"/>
</dbReference>
<dbReference type="SMART" id="SM00895">
    <property type="entry name" value="FCD"/>
    <property type="match status" value="1"/>
</dbReference>
<dbReference type="GO" id="GO:0003677">
    <property type="term" value="F:DNA binding"/>
    <property type="evidence" value="ECO:0007669"/>
    <property type="project" value="UniProtKB-KW"/>
</dbReference>
<dbReference type="InterPro" id="IPR008920">
    <property type="entry name" value="TF_FadR/GntR_C"/>
</dbReference>
<evidence type="ECO:0000256" key="1">
    <source>
        <dbReference type="ARBA" id="ARBA00023015"/>
    </source>
</evidence>
<protein>
    <submittedName>
        <fullName evidence="5">FadR family transcriptional regulator</fullName>
    </submittedName>
</protein>
<dbReference type="Proteomes" id="UP000262939">
    <property type="component" value="Unassembled WGS sequence"/>
</dbReference>
<keyword evidence="2" id="KW-0238">DNA-binding</keyword>
<dbReference type="InterPro" id="IPR036390">
    <property type="entry name" value="WH_DNA-bd_sf"/>
</dbReference>
<keyword evidence="1" id="KW-0805">Transcription regulation</keyword>
<reference evidence="5 6" key="1">
    <citation type="submission" date="2018-08" db="EMBL/GenBank/DDBJ databases">
        <title>Bacillus chawlae sp. nov., Bacillus glennii sp. nov., and Bacillus saganii sp. nov. Isolated from the Vehicle Assembly Building at Kennedy Space Center where the Viking Spacecraft were Assembled.</title>
        <authorList>
            <person name="Seuylemezian A."/>
            <person name="Vaishampayan P."/>
        </authorList>
    </citation>
    <scope>NUCLEOTIDE SEQUENCE [LARGE SCALE GENOMIC DNA]</scope>
    <source>
        <strain evidence="5 6">V44-8</strain>
    </source>
</reference>
<dbReference type="SUPFAM" id="SSF48008">
    <property type="entry name" value="GntR ligand-binding domain-like"/>
    <property type="match status" value="1"/>
</dbReference>
<keyword evidence="3" id="KW-0804">Transcription</keyword>
<evidence type="ECO:0000259" key="4">
    <source>
        <dbReference type="PROSITE" id="PS50949"/>
    </source>
</evidence>
<dbReference type="InterPro" id="IPR036388">
    <property type="entry name" value="WH-like_DNA-bd_sf"/>
</dbReference>
<dbReference type="PANTHER" id="PTHR43537:SF5">
    <property type="entry name" value="UXU OPERON TRANSCRIPTIONAL REGULATOR"/>
    <property type="match status" value="1"/>
</dbReference>
<dbReference type="Pfam" id="PF00392">
    <property type="entry name" value="GntR"/>
    <property type="match status" value="1"/>
</dbReference>
<dbReference type="CDD" id="cd07377">
    <property type="entry name" value="WHTH_GntR"/>
    <property type="match status" value="1"/>
</dbReference>
<dbReference type="Pfam" id="PF07729">
    <property type="entry name" value="FCD"/>
    <property type="match status" value="1"/>
</dbReference>
<evidence type="ECO:0000313" key="6">
    <source>
        <dbReference type="Proteomes" id="UP000262939"/>
    </source>
</evidence>
<evidence type="ECO:0000256" key="3">
    <source>
        <dbReference type="ARBA" id="ARBA00023163"/>
    </source>
</evidence>